<dbReference type="Proteomes" id="UP000254711">
    <property type="component" value="Unassembled WGS sequence"/>
</dbReference>
<proteinExistence type="predicted"/>
<evidence type="ECO:0000313" key="2">
    <source>
        <dbReference type="Proteomes" id="UP000254711"/>
    </source>
</evidence>
<sequence>MSTTIAELNLSPAYRLAQRAVASWLERADADARQQAFATRAALSGLDATERGRLARWLAWLAVAAMSRGAASPGERIRRLDASLHQAMQDAFARLPAGMLAISPRVQRRSA</sequence>
<dbReference type="EMBL" id="QQSY01000008">
    <property type="protein sequence ID" value="RDI96985.1"/>
    <property type="molecule type" value="Genomic_DNA"/>
</dbReference>
<protein>
    <submittedName>
        <fullName evidence="1">Uncharacterized protein</fullName>
    </submittedName>
</protein>
<dbReference type="RefSeq" id="WP_114826792.1">
    <property type="nucleotide sequence ID" value="NZ_QQSY01000008.1"/>
</dbReference>
<dbReference type="OrthoDB" id="5955864at2"/>
<comment type="caution">
    <text evidence="1">The sequence shown here is derived from an EMBL/GenBank/DDBJ whole genome shotgun (WGS) entry which is preliminary data.</text>
</comment>
<dbReference type="AlphaFoldDB" id="A0A370K2U0"/>
<gene>
    <name evidence="1" type="ORF">DVT68_19030</name>
</gene>
<name>A0A370K2U0_9GAMM</name>
<keyword evidence="2" id="KW-1185">Reference proteome</keyword>
<organism evidence="1 2">
    <name type="scientific">Dyella solisilvae</name>
    <dbReference type="NCBI Taxonomy" id="1920168"/>
    <lineage>
        <taxon>Bacteria</taxon>
        <taxon>Pseudomonadati</taxon>
        <taxon>Pseudomonadota</taxon>
        <taxon>Gammaproteobacteria</taxon>
        <taxon>Lysobacterales</taxon>
        <taxon>Rhodanobacteraceae</taxon>
        <taxon>Dyella</taxon>
    </lineage>
</organism>
<accession>A0A370K2U0</accession>
<reference evidence="1 2" key="1">
    <citation type="submission" date="2018-07" db="EMBL/GenBank/DDBJ databases">
        <title>Dyella solisilvae sp. nov., isolated from the pine and broad-leaved mixed forest soil.</title>
        <authorList>
            <person name="Gao Z."/>
            <person name="Qiu L."/>
        </authorList>
    </citation>
    <scope>NUCLEOTIDE SEQUENCE [LARGE SCALE GENOMIC DNA]</scope>
    <source>
        <strain evidence="1 2">DHG54</strain>
    </source>
</reference>
<evidence type="ECO:0000313" key="1">
    <source>
        <dbReference type="EMBL" id="RDI96985.1"/>
    </source>
</evidence>